<keyword evidence="1" id="KW-0472">Membrane</keyword>
<proteinExistence type="predicted"/>
<protein>
    <submittedName>
        <fullName evidence="2">Uncharacterized protein</fullName>
    </submittedName>
</protein>
<feature type="transmembrane region" description="Helical" evidence="1">
    <location>
        <begin position="6"/>
        <end position="24"/>
    </location>
</feature>
<keyword evidence="1" id="KW-1133">Transmembrane helix</keyword>
<dbReference type="AlphaFoldDB" id="A0A645F8H4"/>
<organism evidence="2">
    <name type="scientific">bioreactor metagenome</name>
    <dbReference type="NCBI Taxonomy" id="1076179"/>
    <lineage>
        <taxon>unclassified sequences</taxon>
        <taxon>metagenomes</taxon>
        <taxon>ecological metagenomes</taxon>
    </lineage>
</organism>
<evidence type="ECO:0000313" key="2">
    <source>
        <dbReference type="EMBL" id="MPN10675.1"/>
    </source>
</evidence>
<comment type="caution">
    <text evidence="2">The sequence shown here is derived from an EMBL/GenBank/DDBJ whole genome shotgun (WGS) entry which is preliminary data.</text>
</comment>
<accession>A0A645F8H4</accession>
<name>A0A645F8H4_9ZZZZ</name>
<evidence type="ECO:0000256" key="1">
    <source>
        <dbReference type="SAM" id="Phobius"/>
    </source>
</evidence>
<sequence length="46" mass="5565">MDAEPVFFLIVFYHALGLRHHLFYRQMADAMQVFMGLIRLKRRIVL</sequence>
<gene>
    <name evidence="2" type="ORF">SDC9_157972</name>
</gene>
<reference evidence="2" key="1">
    <citation type="submission" date="2019-08" db="EMBL/GenBank/DDBJ databases">
        <authorList>
            <person name="Kucharzyk K."/>
            <person name="Murdoch R.W."/>
            <person name="Higgins S."/>
            <person name="Loffler F."/>
        </authorList>
    </citation>
    <scope>NUCLEOTIDE SEQUENCE</scope>
</reference>
<keyword evidence="1" id="KW-0812">Transmembrane</keyword>
<dbReference type="EMBL" id="VSSQ01056836">
    <property type="protein sequence ID" value="MPN10675.1"/>
    <property type="molecule type" value="Genomic_DNA"/>
</dbReference>